<evidence type="ECO:0000256" key="4">
    <source>
        <dbReference type="ARBA" id="ARBA00023274"/>
    </source>
</evidence>
<comment type="similarity">
    <text evidence="5">Belongs to the SRP19 family.</text>
</comment>
<name>A0A165Z734_9EURY</name>
<evidence type="ECO:0000256" key="5">
    <source>
        <dbReference type="HAMAP-Rule" id="MF_00305"/>
    </source>
</evidence>
<evidence type="ECO:0000256" key="3">
    <source>
        <dbReference type="ARBA" id="ARBA00023135"/>
    </source>
</evidence>
<dbReference type="AlphaFoldDB" id="A0A165Z734"/>
<keyword evidence="7" id="KW-1185">Reference proteome</keyword>
<accession>A0A165Z734</accession>
<dbReference type="RefSeq" id="WP_067092600.1">
    <property type="nucleotide sequence ID" value="NZ_LWMV01000217.1"/>
</dbReference>
<comment type="caution">
    <text evidence="6">The sequence shown here is derived from an EMBL/GenBank/DDBJ whole genome shotgun (WGS) entry which is preliminary data.</text>
</comment>
<dbReference type="Proteomes" id="UP000077245">
    <property type="component" value="Unassembled WGS sequence"/>
</dbReference>
<dbReference type="SUPFAM" id="SSF69695">
    <property type="entry name" value="SRP19"/>
    <property type="match status" value="1"/>
</dbReference>
<dbReference type="GO" id="GO:0048500">
    <property type="term" value="C:signal recognition particle"/>
    <property type="evidence" value="ECO:0007669"/>
    <property type="project" value="UniProtKB-UniRule"/>
</dbReference>
<proteinExistence type="inferred from homology"/>
<dbReference type="InterPro" id="IPR036521">
    <property type="entry name" value="SRP19-like_sf"/>
</dbReference>
<comment type="function">
    <text evidence="5">Involved in targeting and insertion of nascent membrane proteins into the cytoplasmic membrane. Binds directly to 7S RNA and mediates binding of the 54 kDa subunit of the SRP.</text>
</comment>
<dbReference type="InterPro" id="IPR022938">
    <property type="entry name" value="SRP19_arc-type"/>
</dbReference>
<protein>
    <recommendedName>
        <fullName evidence="5">Signal recognition particle 19 kDa protein</fullName>
        <shortName evidence="5">SRP19</shortName>
    </recommendedName>
</protein>
<evidence type="ECO:0000313" key="7">
    <source>
        <dbReference type="Proteomes" id="UP000077245"/>
    </source>
</evidence>
<organism evidence="6 7">
    <name type="scientific">Methanobrevibacter curvatus</name>
    <dbReference type="NCBI Taxonomy" id="49547"/>
    <lineage>
        <taxon>Archaea</taxon>
        <taxon>Methanobacteriati</taxon>
        <taxon>Methanobacteriota</taxon>
        <taxon>Methanomada group</taxon>
        <taxon>Methanobacteria</taxon>
        <taxon>Methanobacteriales</taxon>
        <taxon>Methanobacteriaceae</taxon>
        <taxon>Methanobrevibacter</taxon>
    </lineage>
</organism>
<keyword evidence="3 5" id="KW-0733">Signal recognition particle</keyword>
<sequence>MSRIVWPVYIDSTKSRKEGRKISKEFAVKTPKLSEIIRSARKLNFNPIIEENKSFPGSWYEYSGRVLIDNGDLKKNEALINISKTISSLRNK</sequence>
<dbReference type="PANTHER" id="PTHR17453">
    <property type="entry name" value="SIGNAL RECOGNITION PARTICLE 19 KD PROTEIN"/>
    <property type="match status" value="1"/>
</dbReference>
<dbReference type="GO" id="GO:0006617">
    <property type="term" value="P:SRP-dependent cotranslational protein targeting to membrane, signal sequence recognition"/>
    <property type="evidence" value="ECO:0007669"/>
    <property type="project" value="TreeGrafter"/>
</dbReference>
<keyword evidence="2 5" id="KW-0963">Cytoplasm</keyword>
<dbReference type="STRING" id="49547.MBCUR_18340"/>
<dbReference type="InterPro" id="IPR002778">
    <property type="entry name" value="Signal_recog_particle_SRP19"/>
</dbReference>
<dbReference type="OrthoDB" id="56356at2157"/>
<dbReference type="HAMAP" id="MF_00305">
    <property type="entry name" value="SRP19"/>
    <property type="match status" value="1"/>
</dbReference>
<gene>
    <name evidence="5" type="primary">srp19</name>
    <name evidence="6" type="ORF">MBCUR_18340</name>
</gene>
<dbReference type="PANTHER" id="PTHR17453:SF0">
    <property type="entry name" value="SIGNAL RECOGNITION PARTICLE 19 KDA PROTEIN"/>
    <property type="match status" value="1"/>
</dbReference>
<keyword evidence="4 5" id="KW-0687">Ribonucleoprotein</keyword>
<dbReference type="EMBL" id="LWMV01000217">
    <property type="protein sequence ID" value="KZX10332.1"/>
    <property type="molecule type" value="Genomic_DNA"/>
</dbReference>
<evidence type="ECO:0000256" key="1">
    <source>
        <dbReference type="ARBA" id="ARBA00004496"/>
    </source>
</evidence>
<evidence type="ECO:0000256" key="2">
    <source>
        <dbReference type="ARBA" id="ARBA00022490"/>
    </source>
</evidence>
<reference evidence="6 7" key="1">
    <citation type="submission" date="2016-04" db="EMBL/GenBank/DDBJ databases">
        <title>Genome sequence of Methanobrevibacter curvatus DSM 11111.</title>
        <authorList>
            <person name="Poehlein A."/>
            <person name="Seedorf H."/>
            <person name="Daniel R."/>
        </authorList>
    </citation>
    <scope>NUCLEOTIDE SEQUENCE [LARGE SCALE GENOMIC DNA]</scope>
    <source>
        <strain evidence="6 7">DSM 11111</strain>
    </source>
</reference>
<dbReference type="Pfam" id="PF01922">
    <property type="entry name" value="SRP19"/>
    <property type="match status" value="1"/>
</dbReference>
<dbReference type="GO" id="GO:0008312">
    <property type="term" value="F:7S RNA binding"/>
    <property type="evidence" value="ECO:0007669"/>
    <property type="project" value="UniProtKB-UniRule"/>
</dbReference>
<dbReference type="Gene3D" id="3.30.56.30">
    <property type="entry name" value="Signal recognition particle, SRP19-like subunit"/>
    <property type="match status" value="1"/>
</dbReference>
<comment type="subunit">
    <text evidence="5">Part of the signal recognition particle protein translocation system, which is composed of SRP and FtsY. Archaeal SRP consists of a 7S RNA molecule of 300 nucleotides and two protein subunits: SRP54 and SRP19.</text>
</comment>
<dbReference type="PATRIC" id="fig|49547.3.peg.1937"/>
<evidence type="ECO:0000313" key="6">
    <source>
        <dbReference type="EMBL" id="KZX10332.1"/>
    </source>
</evidence>
<keyword evidence="5" id="KW-0694">RNA-binding</keyword>
<comment type="subcellular location">
    <subcellularLocation>
        <location evidence="1 5">Cytoplasm</location>
    </subcellularLocation>
</comment>